<feature type="signal peptide" evidence="3">
    <location>
        <begin position="1"/>
        <end position="34"/>
    </location>
</feature>
<sequence>MFASGTGSMRGPRAKTPLLLLLLLLTALTGTVLCEDEDDGGDAESQIVDGDETDVDPEPDVGGDEITETVPTETEATSAPEPFTSVDDNSTEDPIVTGSTDSPDGEELMDPSVIMIPVLLVFLIISMIVCGIFINRRWRKKALNQELRKEDPYLDGSSTEKVPMPMFEEDVPSVLELEMEELDNWMKNDCEAAEDSIHP</sequence>
<evidence type="ECO:0000256" key="1">
    <source>
        <dbReference type="SAM" id="MobiDB-lite"/>
    </source>
</evidence>
<keyword evidence="2" id="KW-1133">Transmembrane helix</keyword>
<name>A0A6J2PT96_COTGO</name>
<evidence type="ECO:0000313" key="5">
    <source>
        <dbReference type="RefSeq" id="XP_029288564.1"/>
    </source>
</evidence>
<evidence type="ECO:0000313" key="4">
    <source>
        <dbReference type="Proteomes" id="UP000504630"/>
    </source>
</evidence>
<keyword evidence="4" id="KW-1185">Reference proteome</keyword>
<feature type="compositionally biased region" description="Acidic residues" evidence="1">
    <location>
        <begin position="49"/>
        <end position="67"/>
    </location>
</feature>
<feature type="region of interest" description="Disordered" evidence="1">
    <location>
        <begin position="36"/>
        <end position="106"/>
    </location>
</feature>
<dbReference type="InterPro" id="IPR028064">
    <property type="entry name" value="TMEM154"/>
</dbReference>
<protein>
    <submittedName>
        <fullName evidence="5">Transmembrane protein 154 isoform X2</fullName>
    </submittedName>
</protein>
<accession>A0A6J2PT96</accession>
<proteinExistence type="predicted"/>
<dbReference type="AlphaFoldDB" id="A0A6J2PT96"/>
<keyword evidence="2 5" id="KW-0812">Transmembrane</keyword>
<reference evidence="5" key="1">
    <citation type="submission" date="2025-08" db="UniProtKB">
        <authorList>
            <consortium name="RefSeq"/>
        </authorList>
    </citation>
    <scope>IDENTIFICATION</scope>
</reference>
<dbReference type="Proteomes" id="UP000504630">
    <property type="component" value="Chromosome 1"/>
</dbReference>
<keyword evidence="2" id="KW-0472">Membrane</keyword>
<feature type="chain" id="PRO_5026969733" evidence="3">
    <location>
        <begin position="35"/>
        <end position="199"/>
    </location>
</feature>
<dbReference type="CTD" id="201799"/>
<dbReference type="PANTHER" id="PTHR36526:SF1">
    <property type="entry name" value="TRANSMEMBRANE PROTEIN 154"/>
    <property type="match status" value="1"/>
</dbReference>
<evidence type="ECO:0000256" key="3">
    <source>
        <dbReference type="SAM" id="SignalP"/>
    </source>
</evidence>
<dbReference type="Pfam" id="PF15102">
    <property type="entry name" value="TMEM154"/>
    <property type="match status" value="1"/>
</dbReference>
<dbReference type="GeneID" id="115008774"/>
<dbReference type="PANTHER" id="PTHR36526">
    <property type="entry name" value="TRANSMEMBRANE PROTEIN 154"/>
    <property type="match status" value="1"/>
</dbReference>
<gene>
    <name evidence="5" type="primary">tmem154</name>
</gene>
<keyword evidence="3" id="KW-0732">Signal</keyword>
<dbReference type="InterPro" id="IPR053087">
    <property type="entry name" value="TMEM154-like"/>
</dbReference>
<organism evidence="4 5">
    <name type="scientific">Cottoperca gobio</name>
    <name type="common">Frogmouth</name>
    <name type="synonym">Aphritis gobio</name>
    <dbReference type="NCBI Taxonomy" id="56716"/>
    <lineage>
        <taxon>Eukaryota</taxon>
        <taxon>Metazoa</taxon>
        <taxon>Chordata</taxon>
        <taxon>Craniata</taxon>
        <taxon>Vertebrata</taxon>
        <taxon>Euteleostomi</taxon>
        <taxon>Actinopterygii</taxon>
        <taxon>Neopterygii</taxon>
        <taxon>Teleostei</taxon>
        <taxon>Neoteleostei</taxon>
        <taxon>Acanthomorphata</taxon>
        <taxon>Eupercaria</taxon>
        <taxon>Perciformes</taxon>
        <taxon>Notothenioidei</taxon>
        <taxon>Bovichtidae</taxon>
        <taxon>Cottoperca</taxon>
    </lineage>
</organism>
<dbReference type="RefSeq" id="XP_029288564.1">
    <property type="nucleotide sequence ID" value="XM_029432704.1"/>
</dbReference>
<evidence type="ECO:0000256" key="2">
    <source>
        <dbReference type="SAM" id="Phobius"/>
    </source>
</evidence>
<feature type="transmembrane region" description="Helical" evidence="2">
    <location>
        <begin position="113"/>
        <end position="134"/>
    </location>
</feature>